<dbReference type="Proteomes" id="UP000481033">
    <property type="component" value="Unassembled WGS sequence"/>
</dbReference>
<dbReference type="Gene3D" id="3.40.1350.100">
    <property type="match status" value="2"/>
</dbReference>
<dbReference type="AlphaFoldDB" id="A0A6M0RK54"/>
<accession>A0A6M0RK54</accession>
<evidence type="ECO:0000313" key="1">
    <source>
        <dbReference type="EMBL" id="NEZ56594.1"/>
    </source>
</evidence>
<name>A0A6M0RK54_9CYAN</name>
<keyword evidence="2" id="KW-1185">Reference proteome</keyword>
<sequence length="261" mass="27902">MMKTEQVSSLASGGSMKAMFGRFLCGLLGGGVIAATFHTPQAAALSEDELLIKFAEVPVFVVADSSGGYVTSVVDLPNDGMGNVSLLRVFFTEDDVLSFVEQVREEEPRFNQGGSVGVIDLASVHRLAQEEREVPLKLIFIPEAEELEAARALDSNFGGTTSSSLVPLFALQDAAGNYLPLSIGDDSEESIFSMFFSKQDADSVLSSIQASNPNMSQVNVGVVSLADLSGNILGSDNEAFERIRFLPDSDVINHIQSLDLQ</sequence>
<dbReference type="PANTHER" id="PTHR33926">
    <property type="entry name" value="PROTEIN TIC 22, CHLOROPLASTIC"/>
    <property type="match status" value="1"/>
</dbReference>
<dbReference type="InterPro" id="IPR007378">
    <property type="entry name" value="Tic22-like"/>
</dbReference>
<dbReference type="EMBL" id="QXHD01000004">
    <property type="protein sequence ID" value="NEZ56594.1"/>
    <property type="molecule type" value="Genomic_DNA"/>
</dbReference>
<organism evidence="1 2">
    <name type="scientific">Adonisia turfae CCMR0081</name>
    <dbReference type="NCBI Taxonomy" id="2292702"/>
    <lineage>
        <taxon>Bacteria</taxon>
        <taxon>Bacillati</taxon>
        <taxon>Cyanobacteriota</taxon>
        <taxon>Adonisia</taxon>
        <taxon>Adonisia turfae</taxon>
    </lineage>
</organism>
<evidence type="ECO:0000313" key="2">
    <source>
        <dbReference type="Proteomes" id="UP000481033"/>
    </source>
</evidence>
<comment type="caution">
    <text evidence="1">The sequence shown here is derived from an EMBL/GenBank/DDBJ whole genome shotgun (WGS) entry which is preliminary data.</text>
</comment>
<gene>
    <name evidence="1" type="ORF">DXZ20_13075</name>
</gene>
<dbReference type="PANTHER" id="PTHR33926:SF4">
    <property type="entry name" value="PROTEIN TIC 22, CHLOROPLASTIC"/>
    <property type="match status" value="1"/>
</dbReference>
<reference evidence="1 2" key="1">
    <citation type="journal article" date="2020" name="Microb. Ecol.">
        <title>Ecogenomics of the Marine Benthic Filamentous Cyanobacterium Adonisia.</title>
        <authorList>
            <person name="Walter J.M."/>
            <person name="Coutinho F.H."/>
            <person name="Leomil L."/>
            <person name="Hargreaves P.I."/>
            <person name="Campeao M.E."/>
            <person name="Vieira V.V."/>
            <person name="Silva B.S."/>
            <person name="Fistarol G.O."/>
            <person name="Salomon P.S."/>
            <person name="Sawabe T."/>
            <person name="Mino S."/>
            <person name="Hosokawa M."/>
            <person name="Miyashita H."/>
            <person name="Maruyama F."/>
            <person name="van Verk M.C."/>
            <person name="Dutilh B.E."/>
            <person name="Thompson C.C."/>
            <person name="Thompson F.L."/>
        </authorList>
    </citation>
    <scope>NUCLEOTIDE SEQUENCE [LARGE SCALE GENOMIC DNA]</scope>
    <source>
        <strain evidence="1 2">CCMR0081</strain>
    </source>
</reference>
<dbReference type="GO" id="GO:0015031">
    <property type="term" value="P:protein transport"/>
    <property type="evidence" value="ECO:0007669"/>
    <property type="project" value="InterPro"/>
</dbReference>
<proteinExistence type="predicted"/>
<protein>
    <submittedName>
        <fullName evidence="1">Uncharacterized protein</fullName>
    </submittedName>
</protein>
<dbReference type="Pfam" id="PF04278">
    <property type="entry name" value="Tic22"/>
    <property type="match status" value="1"/>
</dbReference>